<accession>A0ABQ1V8Q7</accession>
<keyword evidence="5" id="KW-1185">Reference proteome</keyword>
<protein>
    <recommendedName>
        <fullName evidence="3">Endonuclease/exonuclease/phosphatase domain-containing protein</fullName>
    </recommendedName>
</protein>
<evidence type="ECO:0000256" key="1">
    <source>
        <dbReference type="SAM" id="MobiDB-lite"/>
    </source>
</evidence>
<dbReference type="Pfam" id="PF03372">
    <property type="entry name" value="Exo_endo_phos"/>
    <property type="match status" value="1"/>
</dbReference>
<dbReference type="Gene3D" id="3.60.10.10">
    <property type="entry name" value="Endonuclease/exonuclease/phosphatase"/>
    <property type="match status" value="1"/>
</dbReference>
<gene>
    <name evidence="4" type="ORF">GCM10007298_44690</name>
</gene>
<dbReference type="InterPro" id="IPR005135">
    <property type="entry name" value="Endo/exonuclease/phosphatase"/>
</dbReference>
<keyword evidence="2" id="KW-1133">Transmembrane helix</keyword>
<dbReference type="Proteomes" id="UP000632454">
    <property type="component" value="Unassembled WGS sequence"/>
</dbReference>
<evidence type="ECO:0000313" key="4">
    <source>
        <dbReference type="EMBL" id="GGF44000.1"/>
    </source>
</evidence>
<comment type="caution">
    <text evidence="4">The sequence shown here is derived from an EMBL/GenBank/DDBJ whole genome shotgun (WGS) entry which is preliminary data.</text>
</comment>
<name>A0ABQ1V8Q7_9NOCA</name>
<evidence type="ECO:0000313" key="5">
    <source>
        <dbReference type="Proteomes" id="UP000632454"/>
    </source>
</evidence>
<evidence type="ECO:0000259" key="3">
    <source>
        <dbReference type="Pfam" id="PF03372"/>
    </source>
</evidence>
<dbReference type="EMBL" id="BMCS01000003">
    <property type="protein sequence ID" value="GGF44000.1"/>
    <property type="molecule type" value="Genomic_DNA"/>
</dbReference>
<feature type="region of interest" description="Disordered" evidence="1">
    <location>
        <begin position="360"/>
        <end position="379"/>
    </location>
</feature>
<keyword evidence="2" id="KW-0812">Transmembrane</keyword>
<dbReference type="SUPFAM" id="SSF56219">
    <property type="entry name" value="DNase I-like"/>
    <property type="match status" value="1"/>
</dbReference>
<organism evidence="4 5">
    <name type="scientific">Williamsia phyllosphaerae</name>
    <dbReference type="NCBI Taxonomy" id="885042"/>
    <lineage>
        <taxon>Bacteria</taxon>
        <taxon>Bacillati</taxon>
        <taxon>Actinomycetota</taxon>
        <taxon>Actinomycetes</taxon>
        <taxon>Mycobacteriales</taxon>
        <taxon>Nocardiaceae</taxon>
        <taxon>Williamsia</taxon>
    </lineage>
</organism>
<feature type="transmembrane region" description="Helical" evidence="2">
    <location>
        <begin position="48"/>
        <end position="81"/>
    </location>
</feature>
<sequence length="385" mass="41052">MTLAVDVTVHTIRRLPLTGGSMLPRLDLDDHRPGLIDLIGSTIRDRGWWLLVGGVIGAVIGAFTSAGVVAAALLGAAAGFAVGMVRSQMIGLSLGPYRPDHVETPEVIGETLRVLEYNVHGGMGGPGKFLATPRTLDHLAATIRAAEADIVLLQELDDFALRSTMTDTLGQLVKRLHPTGAVMTPAAEKVYGRREGTGVLTFSGITISDARGLRISDAFGDKTSRRFRSAAAMWSGIVSGWFGRRARVFAASTEYQPRAATDAVICTPTGNRIRVLSGHFSSPHDGVDEPARQVAPILDTVPTWVGPTILGADFNVRDGSAEFDREHEMCTDVGLSEATAGAPPNSDRIYASAHFDAMRPQKLPPLNGEPPASDHSPVVVELRLR</sequence>
<proteinExistence type="predicted"/>
<dbReference type="RefSeq" id="WP_188493066.1">
    <property type="nucleotide sequence ID" value="NZ_BMCS01000003.1"/>
</dbReference>
<reference evidence="5" key="1">
    <citation type="journal article" date="2019" name="Int. J. Syst. Evol. Microbiol.">
        <title>The Global Catalogue of Microorganisms (GCM) 10K type strain sequencing project: providing services to taxonomists for standard genome sequencing and annotation.</title>
        <authorList>
            <consortium name="The Broad Institute Genomics Platform"/>
            <consortium name="The Broad Institute Genome Sequencing Center for Infectious Disease"/>
            <person name="Wu L."/>
            <person name="Ma J."/>
        </authorList>
    </citation>
    <scope>NUCLEOTIDE SEQUENCE [LARGE SCALE GENOMIC DNA]</scope>
    <source>
        <strain evidence="5">CCM 7855</strain>
    </source>
</reference>
<dbReference type="InterPro" id="IPR036691">
    <property type="entry name" value="Endo/exonu/phosph_ase_sf"/>
</dbReference>
<evidence type="ECO:0000256" key="2">
    <source>
        <dbReference type="SAM" id="Phobius"/>
    </source>
</evidence>
<keyword evidence="2" id="KW-0472">Membrane</keyword>
<feature type="domain" description="Endonuclease/exonuclease/phosphatase" evidence="3">
    <location>
        <begin position="117"/>
        <end position="375"/>
    </location>
</feature>